<dbReference type="RefSeq" id="WP_078714362.1">
    <property type="nucleotide sequence ID" value="NZ_FUYG01000005.1"/>
</dbReference>
<feature type="transmembrane region" description="Helical" evidence="6">
    <location>
        <begin position="72"/>
        <end position="89"/>
    </location>
</feature>
<keyword evidence="3 6" id="KW-0812">Transmembrane</keyword>
<feature type="transmembrane region" description="Helical" evidence="6">
    <location>
        <begin position="6"/>
        <end position="31"/>
    </location>
</feature>
<evidence type="ECO:0000256" key="3">
    <source>
        <dbReference type="ARBA" id="ARBA00022692"/>
    </source>
</evidence>
<evidence type="ECO:0000313" key="8">
    <source>
        <dbReference type="Proteomes" id="UP000189735"/>
    </source>
</evidence>
<dbReference type="EMBL" id="FUYG01000005">
    <property type="protein sequence ID" value="SKA95868.1"/>
    <property type="molecule type" value="Genomic_DNA"/>
</dbReference>
<dbReference type="PANTHER" id="PTHR30086:SF20">
    <property type="entry name" value="ARGININE EXPORTER PROTEIN ARGO-RELATED"/>
    <property type="match status" value="1"/>
</dbReference>
<feature type="transmembrane region" description="Helical" evidence="6">
    <location>
        <begin position="43"/>
        <end position="66"/>
    </location>
</feature>
<dbReference type="AlphaFoldDB" id="A0A1T4Y310"/>
<feature type="transmembrane region" description="Helical" evidence="6">
    <location>
        <begin position="145"/>
        <end position="169"/>
    </location>
</feature>
<feature type="transmembrane region" description="Helical" evidence="6">
    <location>
        <begin position="181"/>
        <end position="201"/>
    </location>
</feature>
<dbReference type="InterPro" id="IPR001123">
    <property type="entry name" value="LeuE-type"/>
</dbReference>
<keyword evidence="4 6" id="KW-1133">Transmembrane helix</keyword>
<reference evidence="8" key="1">
    <citation type="submission" date="2017-02" db="EMBL/GenBank/DDBJ databases">
        <authorList>
            <person name="Varghese N."/>
            <person name="Submissions S."/>
        </authorList>
    </citation>
    <scope>NUCLEOTIDE SEQUENCE [LARGE SCALE GENOMIC DNA]</scope>
    <source>
        <strain evidence="8">VKM Ac-2052</strain>
    </source>
</reference>
<keyword evidence="5 6" id="KW-0472">Membrane</keyword>
<evidence type="ECO:0000256" key="4">
    <source>
        <dbReference type="ARBA" id="ARBA00022989"/>
    </source>
</evidence>
<gene>
    <name evidence="7" type="ORF">SAMN06295879_2107</name>
</gene>
<protein>
    <submittedName>
        <fullName evidence="7">Threonine/homoserine/homoserine lactone efflux protein</fullName>
    </submittedName>
</protein>
<dbReference type="GO" id="GO:0015171">
    <property type="term" value="F:amino acid transmembrane transporter activity"/>
    <property type="evidence" value="ECO:0007669"/>
    <property type="project" value="TreeGrafter"/>
</dbReference>
<comment type="subcellular location">
    <subcellularLocation>
        <location evidence="1">Cell membrane</location>
        <topology evidence="1">Multi-pass membrane protein</topology>
    </subcellularLocation>
</comment>
<evidence type="ECO:0000313" key="7">
    <source>
        <dbReference type="EMBL" id="SKA95868.1"/>
    </source>
</evidence>
<dbReference type="Pfam" id="PF01810">
    <property type="entry name" value="LysE"/>
    <property type="match status" value="1"/>
</dbReference>
<keyword evidence="2" id="KW-1003">Cell membrane</keyword>
<dbReference type="PANTHER" id="PTHR30086">
    <property type="entry name" value="ARGININE EXPORTER PROTEIN ARGO"/>
    <property type="match status" value="1"/>
</dbReference>
<dbReference type="GO" id="GO:0005886">
    <property type="term" value="C:plasma membrane"/>
    <property type="evidence" value="ECO:0007669"/>
    <property type="project" value="UniProtKB-SubCell"/>
</dbReference>
<organism evidence="7 8">
    <name type="scientific">Agreia bicolorata</name>
    <dbReference type="NCBI Taxonomy" id="110935"/>
    <lineage>
        <taxon>Bacteria</taxon>
        <taxon>Bacillati</taxon>
        <taxon>Actinomycetota</taxon>
        <taxon>Actinomycetes</taxon>
        <taxon>Micrococcales</taxon>
        <taxon>Microbacteriaceae</taxon>
        <taxon>Agreia</taxon>
    </lineage>
</organism>
<sequence length="202" mass="21316">MPDYLPFIIAYAVTAFTPGVEAATIVGAVLAGRRRDVVPLGAGLLLSKVLFLIIALLGATALAALLGPWFVLLRYAGAAWLVWLAFVRVRRSFRAAPPELAAEKKPRRAGGPFLLGAALTLGNPLALTFYFAILPSVIPVGASPWNVAPVLILLVVTIMGTVIATYALLAHLLLNMLSRHARATDLIAAGLLVIAALMIVFS</sequence>
<evidence type="ECO:0000256" key="6">
    <source>
        <dbReference type="SAM" id="Phobius"/>
    </source>
</evidence>
<proteinExistence type="predicted"/>
<name>A0A1T4Y310_9MICO</name>
<accession>A0A1T4Y310</accession>
<dbReference type="Proteomes" id="UP000189735">
    <property type="component" value="Unassembled WGS sequence"/>
</dbReference>
<evidence type="ECO:0000256" key="1">
    <source>
        <dbReference type="ARBA" id="ARBA00004651"/>
    </source>
</evidence>
<feature type="transmembrane region" description="Helical" evidence="6">
    <location>
        <begin position="110"/>
        <end position="133"/>
    </location>
</feature>
<evidence type="ECO:0000256" key="2">
    <source>
        <dbReference type="ARBA" id="ARBA00022475"/>
    </source>
</evidence>
<evidence type="ECO:0000256" key="5">
    <source>
        <dbReference type="ARBA" id="ARBA00023136"/>
    </source>
</evidence>